<organism evidence="5">
    <name type="scientific">Aphanomyces astaci</name>
    <name type="common">Crayfish plague agent</name>
    <dbReference type="NCBI Taxonomy" id="112090"/>
    <lineage>
        <taxon>Eukaryota</taxon>
        <taxon>Sar</taxon>
        <taxon>Stramenopiles</taxon>
        <taxon>Oomycota</taxon>
        <taxon>Saprolegniomycetes</taxon>
        <taxon>Saprolegniales</taxon>
        <taxon>Verrucalvaceae</taxon>
        <taxon>Aphanomyces</taxon>
    </lineage>
</organism>
<proteinExistence type="predicted"/>
<dbReference type="Pfam" id="PF14295">
    <property type="entry name" value="PAN_4"/>
    <property type="match status" value="2"/>
</dbReference>
<dbReference type="SMART" id="SM00223">
    <property type="entry name" value="APPLE"/>
    <property type="match status" value="1"/>
</dbReference>
<keyword evidence="3" id="KW-0732">Signal</keyword>
<dbReference type="RefSeq" id="XP_009840276.1">
    <property type="nucleotide sequence ID" value="XM_009841974.1"/>
</dbReference>
<keyword evidence="2" id="KW-1015">Disulfide bond</keyword>
<dbReference type="AlphaFoldDB" id="W4FRR2"/>
<dbReference type="InterPro" id="IPR000177">
    <property type="entry name" value="Apple"/>
</dbReference>
<dbReference type="PROSITE" id="PS50948">
    <property type="entry name" value="PAN"/>
    <property type="match status" value="1"/>
</dbReference>
<keyword evidence="1" id="KW-0677">Repeat</keyword>
<evidence type="ECO:0000259" key="4">
    <source>
        <dbReference type="PROSITE" id="PS50948"/>
    </source>
</evidence>
<dbReference type="Gene3D" id="3.50.4.10">
    <property type="entry name" value="Hepatocyte Growth Factor"/>
    <property type="match status" value="2"/>
</dbReference>
<dbReference type="GeneID" id="20816209"/>
<dbReference type="InterPro" id="IPR003609">
    <property type="entry name" value="Pan_app"/>
</dbReference>
<feature type="chain" id="PRO_5004840538" description="Apple domain-containing protein" evidence="3">
    <location>
        <begin position="26"/>
        <end position="675"/>
    </location>
</feature>
<evidence type="ECO:0000256" key="3">
    <source>
        <dbReference type="SAM" id="SignalP"/>
    </source>
</evidence>
<dbReference type="VEuPathDB" id="FungiDB:H257_14213"/>
<feature type="signal peptide" evidence="3">
    <location>
        <begin position="1"/>
        <end position="25"/>
    </location>
</feature>
<dbReference type="EMBL" id="KI913168">
    <property type="protein sequence ID" value="ETV70180.1"/>
    <property type="molecule type" value="Genomic_DNA"/>
</dbReference>
<name>W4FRR2_APHAT</name>
<dbReference type="GO" id="GO:0005576">
    <property type="term" value="C:extracellular region"/>
    <property type="evidence" value="ECO:0007669"/>
    <property type="project" value="InterPro"/>
</dbReference>
<dbReference type="GO" id="GO:0006508">
    <property type="term" value="P:proteolysis"/>
    <property type="evidence" value="ECO:0007669"/>
    <property type="project" value="InterPro"/>
</dbReference>
<gene>
    <name evidence="5" type="ORF">H257_14213</name>
</gene>
<feature type="domain" description="Apple" evidence="4">
    <location>
        <begin position="25"/>
        <end position="95"/>
    </location>
</feature>
<accession>W4FRR2</accession>
<evidence type="ECO:0000256" key="1">
    <source>
        <dbReference type="ARBA" id="ARBA00022737"/>
    </source>
</evidence>
<protein>
    <recommendedName>
        <fullName evidence="4">Apple domain-containing protein</fullName>
    </recommendedName>
</protein>
<dbReference type="CDD" id="cd01100">
    <property type="entry name" value="APPLE_Factor_XI_like"/>
    <property type="match status" value="1"/>
</dbReference>
<dbReference type="OrthoDB" id="75746at2759"/>
<sequence>MRVKFFVSAGISAIALLAHPTSAECGVIQSNTDFKGNDLATALANSAEACCPICDANPSCTGFAFAGGVCYLKYGPLVRIPKGGISAGVVQPSQCAPAEQNVDYDGNDLECIRTIFTPDECCAKCASNSQCQLYVVSQFGCCIKSKPGPRFDNLDPAWNAFAAFRNQPASSSNNGAWTTVAVVVDASTSPDSRVTPISYSYVAGAQWFPTTPLAMTSFLATLNATIARHEHGAMPERVTLTMQDGFNNVMPFTSVTSLGECVALVGSHGEAFFTYMSDSGICLGHQFPGTTKTLLRRGAALASTAAVVSVAKTIPVDFVLSPSVSGSDDRACVAACQASLTPLVCAAATRSSSTTCMLFGPLVARTPSTIAGWLTSAFVATVKPNLPVFSSPTKVHIYTTAHQDDHELFMSNAYHYSIADAATKVVFVYTTAGDDKDALNTWRIARERGTLAASTAWVDNLGKFNSNPKTETVTILNRKLAKVTVGNVVHYFLRIPELGPDGQSGFMALVNNQRPIAPMDDPWKPYANRDAFKDVLAAIFTAEASGIKTVTFNAQDPQSEQPDHVMHWASGQLVWDIVNADPKWKTCAPQNYYFDYQHWFDTVNVDKPVVLNLQRYAWLRMSQAIYNTNSSVLFWSMHSVNLGRTYIRRTINTNAGRPMLILRQCANYTVSPIHV</sequence>
<evidence type="ECO:0000256" key="2">
    <source>
        <dbReference type="ARBA" id="ARBA00023157"/>
    </source>
</evidence>
<evidence type="ECO:0000313" key="5">
    <source>
        <dbReference type="EMBL" id="ETV70180.1"/>
    </source>
</evidence>
<reference evidence="5" key="1">
    <citation type="submission" date="2013-12" db="EMBL/GenBank/DDBJ databases">
        <title>The Genome Sequence of Aphanomyces astaci APO3.</title>
        <authorList>
            <consortium name="The Broad Institute Genomics Platform"/>
            <person name="Russ C."/>
            <person name="Tyler B."/>
            <person name="van West P."/>
            <person name="Dieguez-Uribeondo J."/>
            <person name="Young S.K."/>
            <person name="Zeng Q."/>
            <person name="Gargeya S."/>
            <person name="Fitzgerald M."/>
            <person name="Abouelleil A."/>
            <person name="Alvarado L."/>
            <person name="Chapman S.B."/>
            <person name="Gainer-Dewar J."/>
            <person name="Goldberg J."/>
            <person name="Griggs A."/>
            <person name="Gujja S."/>
            <person name="Hansen M."/>
            <person name="Howarth C."/>
            <person name="Imamovic A."/>
            <person name="Ireland A."/>
            <person name="Larimer J."/>
            <person name="McCowan C."/>
            <person name="Murphy C."/>
            <person name="Pearson M."/>
            <person name="Poon T.W."/>
            <person name="Priest M."/>
            <person name="Roberts A."/>
            <person name="Saif S."/>
            <person name="Shea T."/>
            <person name="Sykes S."/>
            <person name="Wortman J."/>
            <person name="Nusbaum C."/>
            <person name="Birren B."/>
        </authorList>
    </citation>
    <scope>NUCLEOTIDE SEQUENCE [LARGE SCALE GENOMIC DNA]</scope>
    <source>
        <strain evidence="5">APO3</strain>
    </source>
</reference>